<feature type="domain" description="Acetophenone carboxylase-like C-terminal" evidence="3">
    <location>
        <begin position="510"/>
        <end position="588"/>
    </location>
</feature>
<dbReference type="RefSeq" id="WP_269333032.1">
    <property type="nucleotide sequence ID" value="NZ_JAMZFT010000002.1"/>
</dbReference>
<name>A0A9J6PM28_9PROT</name>
<dbReference type="SUPFAM" id="SSF53067">
    <property type="entry name" value="Actin-like ATPase domain"/>
    <property type="match status" value="1"/>
</dbReference>
<evidence type="ECO:0000259" key="1">
    <source>
        <dbReference type="Pfam" id="PF01968"/>
    </source>
</evidence>
<reference evidence="4" key="1">
    <citation type="submission" date="2022-06" db="EMBL/GenBank/DDBJ databases">
        <title>Isolation and Genomics of Futiania mangrovii gen. nov., sp. nov., a Rare and Metabolically-versatile member in the Class Alphaproteobacteria.</title>
        <authorList>
            <person name="Liu L."/>
            <person name="Huang W.-C."/>
            <person name="Pan J."/>
            <person name="Li J."/>
            <person name="Huang Y."/>
            <person name="Du H."/>
            <person name="Liu Y."/>
            <person name="Li M."/>
        </authorList>
    </citation>
    <scope>NUCLEOTIDE SEQUENCE</scope>
    <source>
        <strain evidence="4">FT118</strain>
    </source>
</reference>
<dbReference type="InterPro" id="IPR008040">
    <property type="entry name" value="Hydant_A_N"/>
</dbReference>
<sequence length="688" mass="73010">MSSSNKYDIGIDIGGTFTDVVCRRPGEPMRTTKIMSTRQDPSQAVMRAVGFMVENWGIAPEDVGHFLHGTTVATNAVLERKGARIGLLTTEGFKDVLEIGRQMRHALYGVILEPETPIFLAPGKYRKEIPGRIDAKGKEVTPLDEDAVRQAVRELRDAGVQAIAVCYIFSFQNPAHEQRTREIIAEEAPDLMVSISSDVDPAFREYERTVVTSFDAYMKPVIDRYMEQIEGGLGKAGIGSPLQVMQSRGGLSISAVARKRPVRLFMSGPAAGVIGGTIVGKMAGSLNLITVDIGGTSCDIALVDNGQPVIRPEGRIDGYTVRVPMVDVNAIGSGGGSIAWLDAGGGLRVGPESAGADPGPAAYGKGGENPTVTDASLVLGYLDPSYFAGGTVSLDTEKSREAILEKIAKPLGLGLEEAALGIHRVVNAQMVEGIRLVSIRQGLDPRRFALVALGGGGPVHATALASELKIGTVVIPRYPGVLSAAGLLAAPIEHEVAAAYPSPLEGLSVERLKEALGNLDRQCAELMAHEGVDPSEVRISYSADMWYQGQSYYLEVPIHLEDPDPIKRLYADFLKVHDRVYGYASEAPAGIVNLRTIHSALGSDTLGEGAYVAGTGAPVKGERTIRTAAAPGGVLAKIYERANMPVGFRFEGPAIVEQADTTTVVEPGWRGEMMADGNLVLTASEGGS</sequence>
<dbReference type="GO" id="GO:0017168">
    <property type="term" value="F:5-oxoprolinase (ATP-hydrolyzing) activity"/>
    <property type="evidence" value="ECO:0007669"/>
    <property type="project" value="TreeGrafter"/>
</dbReference>
<dbReference type="InterPro" id="IPR045079">
    <property type="entry name" value="Oxoprolinase-like"/>
</dbReference>
<gene>
    <name evidence="4" type="ORF">NJQ99_11800</name>
</gene>
<dbReference type="Pfam" id="PF05378">
    <property type="entry name" value="Hydant_A_N"/>
    <property type="match status" value="1"/>
</dbReference>
<evidence type="ECO:0000313" key="4">
    <source>
        <dbReference type="EMBL" id="MCP1337098.1"/>
    </source>
</evidence>
<dbReference type="InterPro" id="IPR049517">
    <property type="entry name" value="ACX-like_C"/>
</dbReference>
<dbReference type="Pfam" id="PF19278">
    <property type="entry name" value="Hydant_A_C"/>
    <property type="match status" value="1"/>
</dbReference>
<dbReference type="InterPro" id="IPR002821">
    <property type="entry name" value="Hydantoinase_A"/>
</dbReference>
<keyword evidence="5" id="KW-1185">Reference proteome</keyword>
<evidence type="ECO:0000313" key="5">
    <source>
        <dbReference type="Proteomes" id="UP001055804"/>
    </source>
</evidence>
<dbReference type="Pfam" id="PF01968">
    <property type="entry name" value="Hydantoinase_A"/>
    <property type="match status" value="1"/>
</dbReference>
<evidence type="ECO:0000259" key="2">
    <source>
        <dbReference type="Pfam" id="PF05378"/>
    </source>
</evidence>
<dbReference type="EMBL" id="JAMZFT010000002">
    <property type="protein sequence ID" value="MCP1337098.1"/>
    <property type="molecule type" value="Genomic_DNA"/>
</dbReference>
<organism evidence="4 5">
    <name type="scientific">Futiania mangrovi</name>
    <dbReference type="NCBI Taxonomy" id="2959716"/>
    <lineage>
        <taxon>Bacteria</taxon>
        <taxon>Pseudomonadati</taxon>
        <taxon>Pseudomonadota</taxon>
        <taxon>Alphaproteobacteria</taxon>
        <taxon>Futianiales</taxon>
        <taxon>Futianiaceae</taxon>
        <taxon>Futiania</taxon>
    </lineage>
</organism>
<dbReference type="PANTHER" id="PTHR11365">
    <property type="entry name" value="5-OXOPROLINASE RELATED"/>
    <property type="match status" value="1"/>
</dbReference>
<protein>
    <submittedName>
        <fullName evidence="4">Hydantoinase/oxoprolinase family protein</fullName>
    </submittedName>
</protein>
<feature type="domain" description="Hydantoinase A/oxoprolinase" evidence="1">
    <location>
        <begin position="208"/>
        <end position="495"/>
    </location>
</feature>
<dbReference type="PANTHER" id="PTHR11365:SF23">
    <property type="entry name" value="HYPOTHETICAL 5-OXOPROLINASE (EUROFUNG)-RELATED"/>
    <property type="match status" value="1"/>
</dbReference>
<comment type="caution">
    <text evidence="4">The sequence shown here is derived from an EMBL/GenBank/DDBJ whole genome shotgun (WGS) entry which is preliminary data.</text>
</comment>
<feature type="domain" description="Hydantoinase/oxoprolinase N-terminal" evidence="2">
    <location>
        <begin position="9"/>
        <end position="187"/>
    </location>
</feature>
<accession>A0A9J6PM28</accession>
<dbReference type="Proteomes" id="UP001055804">
    <property type="component" value="Unassembled WGS sequence"/>
</dbReference>
<dbReference type="AlphaFoldDB" id="A0A9J6PM28"/>
<evidence type="ECO:0000259" key="3">
    <source>
        <dbReference type="Pfam" id="PF19278"/>
    </source>
</evidence>
<dbReference type="GO" id="GO:0005829">
    <property type="term" value="C:cytosol"/>
    <property type="evidence" value="ECO:0007669"/>
    <property type="project" value="TreeGrafter"/>
</dbReference>
<proteinExistence type="predicted"/>
<dbReference type="InterPro" id="IPR043129">
    <property type="entry name" value="ATPase_NBD"/>
</dbReference>
<dbReference type="GO" id="GO:0006749">
    <property type="term" value="P:glutathione metabolic process"/>
    <property type="evidence" value="ECO:0007669"/>
    <property type="project" value="TreeGrafter"/>
</dbReference>